<dbReference type="EMBL" id="SKCS01000359">
    <property type="protein sequence ID" value="TNN10409.1"/>
    <property type="molecule type" value="Genomic_DNA"/>
</dbReference>
<dbReference type="InterPro" id="IPR031595">
    <property type="entry name" value="PRORP_C"/>
</dbReference>
<accession>A0A4Z2D1M9</accession>
<dbReference type="GO" id="GO:0001682">
    <property type="term" value="P:tRNA 5'-leader removal"/>
    <property type="evidence" value="ECO:0007669"/>
    <property type="project" value="TreeGrafter"/>
</dbReference>
<keyword evidence="7" id="KW-0496">Mitochondrion</keyword>
<comment type="similarity">
    <text evidence="2">Belongs to the PPR family. P subfamily.</text>
</comment>
<gene>
    <name evidence="9" type="ORF">EWB00_005370</name>
</gene>
<keyword evidence="4" id="KW-0378">Hydrolase</keyword>
<keyword evidence="3" id="KW-0479">Metal-binding</keyword>
<evidence type="ECO:0000256" key="5">
    <source>
        <dbReference type="ARBA" id="ARBA00022833"/>
    </source>
</evidence>
<feature type="domain" description="PRORP" evidence="8">
    <location>
        <begin position="286"/>
        <end position="526"/>
    </location>
</feature>
<protein>
    <submittedName>
        <fullName evidence="9">Mitochondrial ribonuclease P catalytic subunit isoform 1</fullName>
    </submittedName>
</protein>
<dbReference type="Gene3D" id="3.40.50.11980">
    <property type="match status" value="1"/>
</dbReference>
<dbReference type="AlphaFoldDB" id="A0A4Z2D1M9"/>
<reference evidence="9 10" key="1">
    <citation type="submission" date="2019-03" db="EMBL/GenBank/DDBJ databases">
        <title>An improved genome assembly of the fluke Schistosoma japonicum.</title>
        <authorList>
            <person name="Hu W."/>
            <person name="Luo F."/>
            <person name="Yin M."/>
            <person name="Mo X."/>
            <person name="Sun C."/>
            <person name="Wu Q."/>
            <person name="Zhu B."/>
            <person name="Xiang M."/>
            <person name="Wang J."/>
            <person name="Wang Y."/>
            <person name="Zhang T."/>
            <person name="Xu B."/>
            <person name="Zheng H."/>
            <person name="Feng Z."/>
        </authorList>
    </citation>
    <scope>NUCLEOTIDE SEQUENCE [LARGE SCALE GENOMIC DNA]</scope>
    <source>
        <strain evidence="9">HuSjv2</strain>
        <tissue evidence="9">Worms</tissue>
    </source>
</reference>
<dbReference type="GO" id="GO:0030678">
    <property type="term" value="C:mitochondrial ribonuclease P complex"/>
    <property type="evidence" value="ECO:0007669"/>
    <property type="project" value="TreeGrafter"/>
</dbReference>
<comment type="subcellular location">
    <subcellularLocation>
        <location evidence="1">Mitochondrion</location>
    </subcellularLocation>
</comment>
<evidence type="ECO:0000256" key="4">
    <source>
        <dbReference type="ARBA" id="ARBA00022801"/>
    </source>
</evidence>
<keyword evidence="5" id="KW-0862">Zinc</keyword>
<evidence type="ECO:0000256" key="3">
    <source>
        <dbReference type="ARBA" id="ARBA00022723"/>
    </source>
</evidence>
<evidence type="ECO:0000256" key="6">
    <source>
        <dbReference type="ARBA" id="ARBA00022946"/>
    </source>
</evidence>
<dbReference type="Proteomes" id="UP000311919">
    <property type="component" value="Unassembled WGS sequence"/>
</dbReference>
<dbReference type="GO" id="GO:0046872">
    <property type="term" value="F:metal ion binding"/>
    <property type="evidence" value="ECO:0007669"/>
    <property type="project" value="UniProtKB-KW"/>
</dbReference>
<dbReference type="PANTHER" id="PTHR13547:SF1">
    <property type="entry name" value="MITOCHONDRIAL RIBONUCLEASE P CATALYTIC SUBUNIT"/>
    <property type="match status" value="1"/>
</dbReference>
<dbReference type="GO" id="GO:0004526">
    <property type="term" value="F:ribonuclease P activity"/>
    <property type="evidence" value="ECO:0007669"/>
    <property type="project" value="TreeGrafter"/>
</dbReference>
<dbReference type="OrthoDB" id="46913at2759"/>
<evidence type="ECO:0000313" key="9">
    <source>
        <dbReference type="EMBL" id="TNN10407.1"/>
    </source>
</evidence>
<proteinExistence type="inferred from homology"/>
<keyword evidence="6" id="KW-0809">Transit peptide</keyword>
<evidence type="ECO:0000259" key="8">
    <source>
        <dbReference type="Pfam" id="PF16953"/>
    </source>
</evidence>
<dbReference type="EMBL" id="SKCS01000359">
    <property type="protein sequence ID" value="TNN10407.1"/>
    <property type="molecule type" value="Genomic_DNA"/>
</dbReference>
<evidence type="ECO:0000256" key="1">
    <source>
        <dbReference type="ARBA" id="ARBA00004173"/>
    </source>
</evidence>
<dbReference type="PANTHER" id="PTHR13547">
    <property type="match status" value="1"/>
</dbReference>
<keyword evidence="10" id="KW-1185">Reference proteome</keyword>
<evidence type="ECO:0000256" key="7">
    <source>
        <dbReference type="ARBA" id="ARBA00023128"/>
    </source>
</evidence>
<dbReference type="GO" id="GO:0097745">
    <property type="term" value="P:mitochondrial tRNA 5'-end processing"/>
    <property type="evidence" value="ECO:0007669"/>
    <property type="project" value="TreeGrafter"/>
</dbReference>
<dbReference type="STRING" id="6182.A0A4Z2D1M9"/>
<dbReference type="Pfam" id="PF16953">
    <property type="entry name" value="PRORP"/>
    <property type="match status" value="1"/>
</dbReference>
<sequence>MWTLRIHCATYRKFYFYNYCVNSIQRTFCYKPNSKISTLFENAAYQEIPKSQIYSVLSPLGDVVVSIDDFRILGKNLHPMNTSFWPVLLDYSTAHDCPKLRKSLTDYILNDKCEHSIATLIKTLKSLVIQKRYTDFRSLYAELLLRLTPIEKKVFQYDLFKLLARTPFWRETLEMIPLLETLRYDVSSVYTSMCLSALKFDFISSVFECMELLIDSPHDCIFYTFFDKLHELEEKEAIHLVSQLFQIMHTHQWIITYKVAKYIQDWFTNLKHERWVGNMHAKINRGYMCSKCNQSLSPPDMSQFPLSQMADTFHETVIKGTNIENLYLTATSDEVITLKQFLDSQTEPLDCIIDFLNLMNIRKFRFCESSGSFVAEVIRQINKDFNLRRFCLVSKGIGIVRRPEFWNPIKMLGNQLGISVHKFCTNAKSEDDAFLLYMAMKSGPQCYIVSNDEYNNHRYSSGPKLGKQISRWQSLRQLVLQPHGRSIYQKPSKCDLCVHGSLETGWHIPYYDGYKKFHTAVDSWLCLRRLE</sequence>
<evidence type="ECO:0000256" key="2">
    <source>
        <dbReference type="ARBA" id="ARBA00007626"/>
    </source>
</evidence>
<evidence type="ECO:0000313" key="10">
    <source>
        <dbReference type="Proteomes" id="UP000311919"/>
    </source>
</evidence>
<comment type="caution">
    <text evidence="9">The sequence shown here is derived from an EMBL/GenBank/DDBJ whole genome shotgun (WGS) entry which is preliminary data.</text>
</comment>
<organism evidence="9 10">
    <name type="scientific">Schistosoma japonicum</name>
    <name type="common">Blood fluke</name>
    <dbReference type="NCBI Taxonomy" id="6182"/>
    <lineage>
        <taxon>Eukaryota</taxon>
        <taxon>Metazoa</taxon>
        <taxon>Spiralia</taxon>
        <taxon>Lophotrochozoa</taxon>
        <taxon>Platyhelminthes</taxon>
        <taxon>Trematoda</taxon>
        <taxon>Digenea</taxon>
        <taxon>Strigeidida</taxon>
        <taxon>Schistosomatoidea</taxon>
        <taxon>Schistosomatidae</taxon>
        <taxon>Schistosoma</taxon>
    </lineage>
</organism>
<name>A0A4Z2D1M9_SCHJA</name>